<organism evidence="2">
    <name type="scientific">Sesamum radiatum</name>
    <name type="common">Black benniseed</name>
    <dbReference type="NCBI Taxonomy" id="300843"/>
    <lineage>
        <taxon>Eukaryota</taxon>
        <taxon>Viridiplantae</taxon>
        <taxon>Streptophyta</taxon>
        <taxon>Embryophyta</taxon>
        <taxon>Tracheophyta</taxon>
        <taxon>Spermatophyta</taxon>
        <taxon>Magnoliopsida</taxon>
        <taxon>eudicotyledons</taxon>
        <taxon>Gunneridae</taxon>
        <taxon>Pentapetalae</taxon>
        <taxon>asterids</taxon>
        <taxon>lamiids</taxon>
        <taxon>Lamiales</taxon>
        <taxon>Pedaliaceae</taxon>
        <taxon>Sesamum</taxon>
    </lineage>
</organism>
<dbReference type="CDD" id="cd01650">
    <property type="entry name" value="RT_nLTR_like"/>
    <property type="match status" value="1"/>
</dbReference>
<protein>
    <submittedName>
        <fullName evidence="2">Ribonuclease H protein</fullName>
    </submittedName>
</protein>
<dbReference type="AlphaFoldDB" id="A0AAW2K4T0"/>
<reference evidence="2" key="2">
    <citation type="journal article" date="2024" name="Plant">
        <title>Genomic evolution and insights into agronomic trait innovations of Sesamum species.</title>
        <authorList>
            <person name="Miao H."/>
            <person name="Wang L."/>
            <person name="Qu L."/>
            <person name="Liu H."/>
            <person name="Sun Y."/>
            <person name="Le M."/>
            <person name="Wang Q."/>
            <person name="Wei S."/>
            <person name="Zheng Y."/>
            <person name="Lin W."/>
            <person name="Duan Y."/>
            <person name="Cao H."/>
            <person name="Xiong S."/>
            <person name="Wang X."/>
            <person name="Wei L."/>
            <person name="Li C."/>
            <person name="Ma Q."/>
            <person name="Ju M."/>
            <person name="Zhao R."/>
            <person name="Li G."/>
            <person name="Mu C."/>
            <person name="Tian Q."/>
            <person name="Mei H."/>
            <person name="Zhang T."/>
            <person name="Gao T."/>
            <person name="Zhang H."/>
        </authorList>
    </citation>
    <scope>NUCLEOTIDE SEQUENCE</scope>
    <source>
        <strain evidence="2">G02</strain>
    </source>
</reference>
<dbReference type="PANTHER" id="PTHR33116:SF84">
    <property type="entry name" value="RNA-DIRECTED DNA POLYMERASE"/>
    <property type="match status" value="1"/>
</dbReference>
<dbReference type="Pfam" id="PF00078">
    <property type="entry name" value="RVT_1"/>
    <property type="match status" value="1"/>
</dbReference>
<dbReference type="EMBL" id="JACGWJ010000030">
    <property type="protein sequence ID" value="KAL0301368.1"/>
    <property type="molecule type" value="Genomic_DNA"/>
</dbReference>
<dbReference type="PANTHER" id="PTHR33116">
    <property type="entry name" value="REVERSE TRANSCRIPTASE ZINC-BINDING DOMAIN-CONTAINING PROTEIN-RELATED-RELATED"/>
    <property type="match status" value="1"/>
</dbReference>
<reference evidence="2" key="1">
    <citation type="submission" date="2020-06" db="EMBL/GenBank/DDBJ databases">
        <authorList>
            <person name="Li T."/>
            <person name="Hu X."/>
            <person name="Zhang T."/>
            <person name="Song X."/>
            <person name="Zhang H."/>
            <person name="Dai N."/>
            <person name="Sheng W."/>
            <person name="Hou X."/>
            <person name="Wei L."/>
        </authorList>
    </citation>
    <scope>NUCLEOTIDE SEQUENCE</scope>
    <source>
        <strain evidence="2">G02</strain>
        <tissue evidence="2">Leaf</tissue>
    </source>
</reference>
<name>A0AAW2K4T0_SESRA</name>
<sequence>MLKQRAKLRWLKHGDQCSKVFFRKINATRVKQRVFQITKVGGELLTTQQDITREFISYFQNLLGGSSLNRRIDLDFLQRELKHTVTETESSMLVAPVTKDEVKEAFFDIDVESAPGPDGYTSAFYKSAWPVIGQTLFQAIGEFFRKGKLLKQVNSTLIALIPKVNLPMHVSDYRPIACCNVLYKAITKIIVKRMQQVLPLLIDYSQNAFVPGRSITDNILLAQELLAGYNQKRLPLRCTIKVDIQKAYDSVEWDFLLEVLKLFNFPLQFIVLINQCVSTTSFSVSLNGSNHGFFKGGRGLRQGDPMSPYLFVLVMEIWTALLRFRVKNAAEFQYHWKCKELGLINLCFADDVLLCCKAHLPSIIIISDTLNEFAALSGLKVNPAKSQIIFSRAVQQERQQILEYLGFQEGSLPIKYLGIPLTSSRLTLTDCRPLFDKVDARLAGWNHLNLSYAGRLQLIKAVLSTLHMYWASAFILPKGVLKNLEKKMRKFLWYGSTGSGNAKVAWERICKPKEEGGLGLHSLITTNQTLMLKQLWRIIQNDGTSIWVDWIQHYRLRHTTIWTFNRALGSWGWRKMLNLRPLLQRGVIYKVGDGSSFSLWQDIWHERGPLCLIYPRGPTVTGLPLSSLLSSVIQGNQWCWPGSTDAAIADIVSQLPPINATAADTISWRSSSGKYSFQAAASLIQPTTPHVFWHGLLQGKFKIPRHGFILWLAILEKLSTMDKPWVPSAENGCVLCGGLFDETHAHLFFKCWYSKRCLTILKRQIKFQWPYIDWQRGLMWASKRWRGNHFINAAFRATLAALVYHLWAERNNRKFSATSASAEYITSRVLEDVRLRIMAAECTTNLQTLNLYRVWHLSRPVGL</sequence>
<dbReference type="SUPFAM" id="SSF56672">
    <property type="entry name" value="DNA/RNA polymerases"/>
    <property type="match status" value="1"/>
</dbReference>
<gene>
    <name evidence="2" type="ORF">Sradi_6413600</name>
</gene>
<accession>A0AAW2K4T0</accession>
<evidence type="ECO:0000313" key="2">
    <source>
        <dbReference type="EMBL" id="KAL0301368.1"/>
    </source>
</evidence>
<dbReference type="InterPro" id="IPR000477">
    <property type="entry name" value="RT_dom"/>
</dbReference>
<dbReference type="PROSITE" id="PS50878">
    <property type="entry name" value="RT_POL"/>
    <property type="match status" value="1"/>
</dbReference>
<dbReference type="InterPro" id="IPR026960">
    <property type="entry name" value="RVT-Znf"/>
</dbReference>
<dbReference type="InterPro" id="IPR043502">
    <property type="entry name" value="DNA/RNA_pol_sf"/>
</dbReference>
<dbReference type="Pfam" id="PF13966">
    <property type="entry name" value="zf-RVT"/>
    <property type="match status" value="1"/>
</dbReference>
<evidence type="ECO:0000259" key="1">
    <source>
        <dbReference type="PROSITE" id="PS50878"/>
    </source>
</evidence>
<proteinExistence type="predicted"/>
<comment type="caution">
    <text evidence="2">The sequence shown here is derived from an EMBL/GenBank/DDBJ whole genome shotgun (WGS) entry which is preliminary data.</text>
</comment>
<feature type="domain" description="Reverse transcriptase" evidence="1">
    <location>
        <begin position="142"/>
        <end position="409"/>
    </location>
</feature>